<evidence type="ECO:0000256" key="1">
    <source>
        <dbReference type="ARBA" id="ARBA00010617"/>
    </source>
</evidence>
<dbReference type="GO" id="GO:0020037">
    <property type="term" value="F:heme binding"/>
    <property type="evidence" value="ECO:0007669"/>
    <property type="project" value="InterPro"/>
</dbReference>
<dbReference type="EMBL" id="QKUF01000008">
    <property type="protein sequence ID" value="PZW29479.1"/>
    <property type="molecule type" value="Genomic_DNA"/>
</dbReference>
<comment type="similarity">
    <text evidence="1">Belongs to the cytochrome P450 family.</text>
</comment>
<dbReference type="GO" id="GO:0016705">
    <property type="term" value="F:oxidoreductase activity, acting on paired donors, with incorporation or reduction of molecular oxygen"/>
    <property type="evidence" value="ECO:0007669"/>
    <property type="project" value="InterPro"/>
</dbReference>
<dbReference type="Pfam" id="PF00067">
    <property type="entry name" value="p450"/>
    <property type="match status" value="1"/>
</dbReference>
<dbReference type="PANTHER" id="PTHR46696:SF1">
    <property type="entry name" value="CYTOCHROME P450 YJIB-RELATED"/>
    <property type="match status" value="1"/>
</dbReference>
<dbReference type="Gene3D" id="1.10.630.10">
    <property type="entry name" value="Cytochrome P450"/>
    <property type="match status" value="1"/>
</dbReference>
<dbReference type="Proteomes" id="UP000248806">
    <property type="component" value="Unassembled WGS sequence"/>
</dbReference>
<comment type="caution">
    <text evidence="2">The sequence shown here is derived from an EMBL/GenBank/DDBJ whole genome shotgun (WGS) entry which is preliminary data.</text>
</comment>
<dbReference type="GO" id="GO:0004497">
    <property type="term" value="F:monooxygenase activity"/>
    <property type="evidence" value="ECO:0007669"/>
    <property type="project" value="InterPro"/>
</dbReference>
<proteinExistence type="inferred from homology"/>
<accession>A0A326U864</accession>
<dbReference type="PANTHER" id="PTHR46696">
    <property type="entry name" value="P450, PUTATIVE (EUROFUNG)-RELATED"/>
    <property type="match status" value="1"/>
</dbReference>
<name>A0A326U864_THEHA</name>
<keyword evidence="3" id="KW-1185">Reference proteome</keyword>
<dbReference type="InterPro" id="IPR036396">
    <property type="entry name" value="Cyt_P450_sf"/>
</dbReference>
<dbReference type="PRINTS" id="PR00359">
    <property type="entry name" value="BP450"/>
</dbReference>
<sequence length="385" mass="43655">MQLIQRTQKDLLFSAVEWSRNLEQTVFFDATLQAWNVVSYEDVARVLGDRELFALEPGQQAYPQVLPGFVETLKRDPERYQRLRTSVMKTLTSELLEQLESRITASARLLFDRIDYTSGRIELIQVLANPLPDLLISELLGIPARYQDAFERWSYVLTSGSWQRGDGEEVTAHELKHMRSLVHEIVREKRRQPQDDLLTLMLNDGYDEQELLEFITLLLAVGHDALQTLLCNVVLCFERYPGVLEALRENPALIPSAIEEVLRFMPSVHAVSRVVTADTILGGQQLSTGERVIVWIDTANRDKKRFQQPEDFDIKRPLNQHLAFGHGIYACLGAPLARLGVKVALSEMLDRFPGRWTVPVELIETASGAGPAGLRVLRLPMAWGA</sequence>
<evidence type="ECO:0000313" key="3">
    <source>
        <dbReference type="Proteomes" id="UP000248806"/>
    </source>
</evidence>
<dbReference type="GO" id="GO:0005506">
    <property type="term" value="F:iron ion binding"/>
    <property type="evidence" value="ECO:0007669"/>
    <property type="project" value="InterPro"/>
</dbReference>
<dbReference type="SUPFAM" id="SSF48264">
    <property type="entry name" value="Cytochrome P450"/>
    <property type="match status" value="1"/>
</dbReference>
<reference evidence="2 3" key="1">
    <citation type="submission" date="2018-06" db="EMBL/GenBank/DDBJ databases">
        <title>Genomic Encyclopedia of Archaeal and Bacterial Type Strains, Phase II (KMG-II): from individual species to whole genera.</title>
        <authorList>
            <person name="Goeker M."/>
        </authorList>
    </citation>
    <scope>NUCLEOTIDE SEQUENCE [LARGE SCALE GENOMIC DNA]</scope>
    <source>
        <strain evidence="2 3">ATCC BAA-1881</strain>
    </source>
</reference>
<dbReference type="InterPro" id="IPR002397">
    <property type="entry name" value="Cyt_P450_B"/>
</dbReference>
<evidence type="ECO:0000313" key="2">
    <source>
        <dbReference type="EMBL" id="PZW29479.1"/>
    </source>
</evidence>
<dbReference type="RefSeq" id="WP_170142605.1">
    <property type="nucleotide sequence ID" value="NZ_BIFX01000001.1"/>
</dbReference>
<organism evidence="2 3">
    <name type="scientific">Thermosporothrix hazakensis</name>
    <dbReference type="NCBI Taxonomy" id="644383"/>
    <lineage>
        <taxon>Bacteria</taxon>
        <taxon>Bacillati</taxon>
        <taxon>Chloroflexota</taxon>
        <taxon>Ktedonobacteria</taxon>
        <taxon>Ktedonobacterales</taxon>
        <taxon>Thermosporotrichaceae</taxon>
        <taxon>Thermosporothrix</taxon>
    </lineage>
</organism>
<dbReference type="AlphaFoldDB" id="A0A326U864"/>
<protein>
    <submittedName>
        <fullName evidence="2">Cytochrome P450</fullName>
    </submittedName>
</protein>
<dbReference type="InterPro" id="IPR001128">
    <property type="entry name" value="Cyt_P450"/>
</dbReference>
<gene>
    <name evidence="2" type="ORF">EI42_02775</name>
</gene>